<accession>A0A5B7K5R9</accession>
<keyword evidence="3" id="KW-1185">Reference proteome</keyword>
<keyword evidence="1" id="KW-0812">Transmembrane</keyword>
<organism evidence="2 3">
    <name type="scientific">Portunus trituberculatus</name>
    <name type="common">Swimming crab</name>
    <name type="synonym">Neptunus trituberculatus</name>
    <dbReference type="NCBI Taxonomy" id="210409"/>
    <lineage>
        <taxon>Eukaryota</taxon>
        <taxon>Metazoa</taxon>
        <taxon>Ecdysozoa</taxon>
        <taxon>Arthropoda</taxon>
        <taxon>Crustacea</taxon>
        <taxon>Multicrustacea</taxon>
        <taxon>Malacostraca</taxon>
        <taxon>Eumalacostraca</taxon>
        <taxon>Eucarida</taxon>
        <taxon>Decapoda</taxon>
        <taxon>Pleocyemata</taxon>
        <taxon>Brachyura</taxon>
        <taxon>Eubrachyura</taxon>
        <taxon>Portunoidea</taxon>
        <taxon>Portunidae</taxon>
        <taxon>Portuninae</taxon>
        <taxon>Portunus</taxon>
    </lineage>
</organism>
<reference evidence="2 3" key="1">
    <citation type="submission" date="2019-05" db="EMBL/GenBank/DDBJ databases">
        <title>Another draft genome of Portunus trituberculatus and its Hox gene families provides insights of decapod evolution.</title>
        <authorList>
            <person name="Jeong J.-H."/>
            <person name="Song I."/>
            <person name="Kim S."/>
            <person name="Choi T."/>
            <person name="Kim D."/>
            <person name="Ryu S."/>
            <person name="Kim W."/>
        </authorList>
    </citation>
    <scope>NUCLEOTIDE SEQUENCE [LARGE SCALE GENOMIC DNA]</scope>
    <source>
        <tissue evidence="2">Muscle</tissue>
    </source>
</reference>
<keyword evidence="1" id="KW-0472">Membrane</keyword>
<evidence type="ECO:0000313" key="2">
    <source>
        <dbReference type="EMBL" id="MPD01917.1"/>
    </source>
</evidence>
<dbReference type="Proteomes" id="UP000324222">
    <property type="component" value="Unassembled WGS sequence"/>
</dbReference>
<dbReference type="AlphaFoldDB" id="A0A5B7K5R9"/>
<proteinExistence type="predicted"/>
<name>A0A5B7K5R9_PORTR</name>
<evidence type="ECO:0000313" key="3">
    <source>
        <dbReference type="Proteomes" id="UP000324222"/>
    </source>
</evidence>
<sequence>MQVLRCWKMTRCARLRQASPRHRRHRHRHHNTTTIPITITTNNNKPLLAFYSLPTLTLLLFYYVSDCSNVFYREFYRAL</sequence>
<gene>
    <name evidence="2" type="ORF">E2C01_097466</name>
</gene>
<protein>
    <submittedName>
        <fullName evidence="2">Uncharacterized protein</fullName>
    </submittedName>
</protein>
<comment type="caution">
    <text evidence="2">The sequence shown here is derived from an EMBL/GenBank/DDBJ whole genome shotgun (WGS) entry which is preliminary data.</text>
</comment>
<keyword evidence="1" id="KW-1133">Transmembrane helix</keyword>
<dbReference type="EMBL" id="VSRR010129118">
    <property type="protein sequence ID" value="MPD01917.1"/>
    <property type="molecule type" value="Genomic_DNA"/>
</dbReference>
<evidence type="ECO:0000256" key="1">
    <source>
        <dbReference type="SAM" id="Phobius"/>
    </source>
</evidence>
<feature type="transmembrane region" description="Helical" evidence="1">
    <location>
        <begin position="47"/>
        <end position="65"/>
    </location>
</feature>